<accession>A0A835AJP7</accession>
<dbReference type="SUPFAM" id="SSF54106">
    <property type="entry name" value="LysM domain"/>
    <property type="match status" value="1"/>
</dbReference>
<feature type="region of interest" description="Disordered" evidence="3">
    <location>
        <begin position="161"/>
        <end position="197"/>
    </location>
</feature>
<dbReference type="Proteomes" id="UP000636709">
    <property type="component" value="Unassembled WGS sequence"/>
</dbReference>
<reference evidence="6" key="1">
    <citation type="submission" date="2020-07" db="EMBL/GenBank/DDBJ databases">
        <title>Genome sequence and genetic diversity analysis of an under-domesticated orphan crop, white fonio (Digitaria exilis).</title>
        <authorList>
            <person name="Bennetzen J.L."/>
            <person name="Chen S."/>
            <person name="Ma X."/>
            <person name="Wang X."/>
            <person name="Yssel A.E.J."/>
            <person name="Chaluvadi S.R."/>
            <person name="Johnson M."/>
            <person name="Gangashetty P."/>
            <person name="Hamidou F."/>
            <person name="Sanogo M.D."/>
            <person name="Zwaenepoel A."/>
            <person name="Wallace J."/>
            <person name="Van De Peer Y."/>
            <person name="Van Deynze A."/>
        </authorList>
    </citation>
    <scope>NUCLEOTIDE SEQUENCE</scope>
    <source>
        <tissue evidence="6">Leaves</tissue>
    </source>
</reference>
<dbReference type="Gene3D" id="3.10.350.10">
    <property type="entry name" value="LysM domain"/>
    <property type="match status" value="1"/>
</dbReference>
<dbReference type="PROSITE" id="PS51782">
    <property type="entry name" value="LYSM"/>
    <property type="match status" value="1"/>
</dbReference>
<feature type="compositionally biased region" description="Basic and acidic residues" evidence="3">
    <location>
        <begin position="250"/>
        <end position="259"/>
    </location>
</feature>
<protein>
    <recommendedName>
        <fullName evidence="5">LysM domain-containing protein</fullName>
    </recommendedName>
</protein>
<feature type="region of interest" description="Disordered" evidence="3">
    <location>
        <begin position="209"/>
        <end position="259"/>
    </location>
</feature>
<dbReference type="GO" id="GO:0008061">
    <property type="term" value="F:chitin binding"/>
    <property type="evidence" value="ECO:0007669"/>
    <property type="project" value="UniProtKB-KW"/>
</dbReference>
<dbReference type="PANTHER" id="PTHR34997">
    <property type="entry name" value="AM15"/>
    <property type="match status" value="1"/>
</dbReference>
<evidence type="ECO:0000256" key="4">
    <source>
        <dbReference type="SAM" id="SignalP"/>
    </source>
</evidence>
<gene>
    <name evidence="6" type="ORF">HU200_055254</name>
</gene>
<feature type="compositionally biased region" description="Low complexity" evidence="3">
    <location>
        <begin position="92"/>
        <end position="104"/>
    </location>
</feature>
<proteinExistence type="predicted"/>
<evidence type="ECO:0000256" key="2">
    <source>
        <dbReference type="ARBA" id="ARBA00023026"/>
    </source>
</evidence>
<dbReference type="AlphaFoldDB" id="A0A835AJP7"/>
<dbReference type="CDD" id="cd00118">
    <property type="entry name" value="LysM"/>
    <property type="match status" value="1"/>
</dbReference>
<dbReference type="SMART" id="SM00257">
    <property type="entry name" value="LysM"/>
    <property type="match status" value="1"/>
</dbReference>
<feature type="domain" description="LysM" evidence="5">
    <location>
        <begin position="35"/>
        <end position="79"/>
    </location>
</feature>
<evidence type="ECO:0000259" key="5">
    <source>
        <dbReference type="PROSITE" id="PS51782"/>
    </source>
</evidence>
<name>A0A835AJP7_9POAL</name>
<keyword evidence="2" id="KW-0843">Virulence</keyword>
<sequence>MAINRGTTVLMIAYLLVAVTLVDALPPALLLVCDKVYGVQKHETCFAVSQAEGLSLKKFLRFNPNINCNNLFIGQWLLSPPSRRRTHPSPLPCSSSPRSNQQPSSPFPFPLHRTSKPPPALTYFSVYHRSKQQHLISLLSPHAATKACLLLNLQILPHREDEKEKKGAVEETRRMATPTNSSATPRAPTPGGGGRDHEQAVAVDYVEPTLAIEEEREPSRSSARPPTGRSCSACAGNDEPSSCHGHHHKHDDDHAMPSFHRDADHQMHLDEELPWLTPTRCSRKSEPAALHRLVWTSSKPTVSLQAQPFLSPLLPPCARRRPNPICPAFEPELSQAWHPTMHSRLSSSSPQPQACTHTTCSAECLNDPFTCLASSPCCHAAAVDRLCRSSRTAWPCCDHGPAMVCTCAPLHPSTRLANACELTSVPLALATMAAMARRAPAFAVLRRGPGPPSPACTHACTRTPHTLRTRVNAQTAAVYPRSSLRARNAYARRPHPPSRACACGVATAAHAPTHVWSPAHKNRAATARRQSAWPHRLSVEHLALKRTHDHTVLAAQDRHTVTADPVHPAHVSRTHGSPQTGPSRCRVGPPDQRGARLTPHWLVDQSILTVDRSTLTSAGPTADVITGCPCADVSMPLPSRAKLSCYLALTAAACIHELGCRATTNMPQSCRSHGHAMCLRACAHPCLTGPPVYLNPNPLVVPLAVAVHSLELGMLSIRVCVTAVLQPRTPLLAD</sequence>
<dbReference type="EMBL" id="JACEFO010002359">
    <property type="protein sequence ID" value="KAF8663914.1"/>
    <property type="molecule type" value="Genomic_DNA"/>
</dbReference>
<evidence type="ECO:0000256" key="3">
    <source>
        <dbReference type="SAM" id="MobiDB-lite"/>
    </source>
</evidence>
<keyword evidence="7" id="KW-1185">Reference proteome</keyword>
<feature type="signal peptide" evidence="4">
    <location>
        <begin position="1"/>
        <end position="24"/>
    </location>
</feature>
<dbReference type="InterPro" id="IPR036779">
    <property type="entry name" value="LysM_dom_sf"/>
</dbReference>
<feature type="compositionally biased region" description="Basic and acidic residues" evidence="3">
    <location>
        <begin position="161"/>
        <end position="174"/>
    </location>
</feature>
<dbReference type="InterPro" id="IPR052210">
    <property type="entry name" value="LysM1-like"/>
</dbReference>
<comment type="caution">
    <text evidence="6">The sequence shown here is derived from an EMBL/GenBank/DDBJ whole genome shotgun (WGS) entry which is preliminary data.</text>
</comment>
<dbReference type="Pfam" id="PF01476">
    <property type="entry name" value="LysM"/>
    <property type="match status" value="1"/>
</dbReference>
<feature type="chain" id="PRO_5032891011" description="LysM domain-containing protein" evidence="4">
    <location>
        <begin position="25"/>
        <end position="734"/>
    </location>
</feature>
<evidence type="ECO:0000313" key="7">
    <source>
        <dbReference type="Proteomes" id="UP000636709"/>
    </source>
</evidence>
<dbReference type="InterPro" id="IPR018392">
    <property type="entry name" value="LysM"/>
</dbReference>
<keyword evidence="4" id="KW-0732">Signal</keyword>
<feature type="region of interest" description="Disordered" evidence="3">
    <location>
        <begin position="83"/>
        <end position="112"/>
    </location>
</feature>
<feature type="region of interest" description="Disordered" evidence="3">
    <location>
        <begin position="568"/>
        <end position="591"/>
    </location>
</feature>
<evidence type="ECO:0000313" key="6">
    <source>
        <dbReference type="EMBL" id="KAF8663914.1"/>
    </source>
</evidence>
<dbReference type="PANTHER" id="PTHR34997:SF8">
    <property type="entry name" value="LYSM DOMAIN-CONTAINING PROTEIN"/>
    <property type="match status" value="1"/>
</dbReference>
<evidence type="ECO:0000256" key="1">
    <source>
        <dbReference type="ARBA" id="ARBA00022669"/>
    </source>
</evidence>
<keyword evidence="1" id="KW-0147">Chitin-binding</keyword>
<organism evidence="6 7">
    <name type="scientific">Digitaria exilis</name>
    <dbReference type="NCBI Taxonomy" id="1010633"/>
    <lineage>
        <taxon>Eukaryota</taxon>
        <taxon>Viridiplantae</taxon>
        <taxon>Streptophyta</taxon>
        <taxon>Embryophyta</taxon>
        <taxon>Tracheophyta</taxon>
        <taxon>Spermatophyta</taxon>
        <taxon>Magnoliopsida</taxon>
        <taxon>Liliopsida</taxon>
        <taxon>Poales</taxon>
        <taxon>Poaceae</taxon>
        <taxon>PACMAD clade</taxon>
        <taxon>Panicoideae</taxon>
        <taxon>Panicodae</taxon>
        <taxon>Paniceae</taxon>
        <taxon>Anthephorinae</taxon>
        <taxon>Digitaria</taxon>
    </lineage>
</organism>